<reference evidence="2" key="1">
    <citation type="journal article" date="2020" name="Phytopathology">
        <title>Genome sequence of the chestnut blight fungus Cryphonectria parasitica EP155: A fundamental resource for an archetypical invasive plant pathogen.</title>
        <authorList>
            <person name="Crouch J.A."/>
            <person name="Dawe A."/>
            <person name="Aerts A."/>
            <person name="Barry K."/>
            <person name="Churchill A.C.L."/>
            <person name="Grimwood J."/>
            <person name="Hillman B."/>
            <person name="Milgroom M.G."/>
            <person name="Pangilinan J."/>
            <person name="Smith M."/>
            <person name="Salamov A."/>
            <person name="Schmutz J."/>
            <person name="Yadav J."/>
            <person name="Grigoriev I.V."/>
            <person name="Nuss D."/>
        </authorList>
    </citation>
    <scope>NUCLEOTIDE SEQUENCE</scope>
    <source>
        <strain evidence="2">EP155</strain>
    </source>
</reference>
<dbReference type="AlphaFoldDB" id="A0A9P4XZE3"/>
<dbReference type="RefSeq" id="XP_040774548.1">
    <property type="nucleotide sequence ID" value="XM_040924385.1"/>
</dbReference>
<dbReference type="InterPro" id="IPR002018">
    <property type="entry name" value="CarbesteraseB"/>
</dbReference>
<proteinExistence type="predicted"/>
<comment type="caution">
    <text evidence="2">The sequence shown here is derived from an EMBL/GenBank/DDBJ whole genome shotgun (WGS) entry which is preliminary data.</text>
</comment>
<evidence type="ECO:0000313" key="3">
    <source>
        <dbReference type="Proteomes" id="UP000803844"/>
    </source>
</evidence>
<keyword evidence="3" id="KW-1185">Reference proteome</keyword>
<dbReference type="OrthoDB" id="3200163at2759"/>
<dbReference type="GeneID" id="63841514"/>
<dbReference type="SUPFAM" id="SSF53474">
    <property type="entry name" value="alpha/beta-Hydrolases"/>
    <property type="match status" value="1"/>
</dbReference>
<dbReference type="InterPro" id="IPR029058">
    <property type="entry name" value="AB_hydrolase_fold"/>
</dbReference>
<dbReference type="EMBL" id="MU032349">
    <property type="protein sequence ID" value="KAF3763587.1"/>
    <property type="molecule type" value="Genomic_DNA"/>
</dbReference>
<organism evidence="2 3">
    <name type="scientific">Cryphonectria parasitica (strain ATCC 38755 / EP155)</name>
    <dbReference type="NCBI Taxonomy" id="660469"/>
    <lineage>
        <taxon>Eukaryota</taxon>
        <taxon>Fungi</taxon>
        <taxon>Dikarya</taxon>
        <taxon>Ascomycota</taxon>
        <taxon>Pezizomycotina</taxon>
        <taxon>Sordariomycetes</taxon>
        <taxon>Sordariomycetidae</taxon>
        <taxon>Diaporthales</taxon>
        <taxon>Cryphonectriaceae</taxon>
        <taxon>Cryphonectria-Endothia species complex</taxon>
        <taxon>Cryphonectria</taxon>
    </lineage>
</organism>
<dbReference type="PANTHER" id="PTHR43142">
    <property type="entry name" value="CARBOXYLIC ESTER HYDROLASE"/>
    <property type="match status" value="1"/>
</dbReference>
<evidence type="ECO:0000313" key="2">
    <source>
        <dbReference type="EMBL" id="KAF3763587.1"/>
    </source>
</evidence>
<name>A0A9P4XZE3_CRYP1</name>
<evidence type="ECO:0000259" key="1">
    <source>
        <dbReference type="Pfam" id="PF00135"/>
    </source>
</evidence>
<dbReference type="Gene3D" id="3.40.50.1820">
    <property type="entry name" value="alpha/beta hydrolase"/>
    <property type="match status" value="1"/>
</dbReference>
<protein>
    <recommendedName>
        <fullName evidence="1">Carboxylesterase type B domain-containing protein</fullName>
    </recommendedName>
</protein>
<accession>A0A9P4XZE3</accession>
<dbReference type="Proteomes" id="UP000803844">
    <property type="component" value="Unassembled WGS sequence"/>
</dbReference>
<feature type="domain" description="Carboxylesterase type B" evidence="1">
    <location>
        <begin position="11"/>
        <end position="283"/>
    </location>
</feature>
<sequence>MATKLTTLEHADVGKLTGIQAPAHPEVEQYLGIQYAKLANRFARGTLVETFLGPIEATSVGRLPIANPNNCDSEHRLFQHTLPHPEYEFSETECLTLNVSLPSSRTTNQTLPVVVFVHGGGFVTGSASWPQYDLAALVAHSVKIGKPTIAVGINYRLGIFGFLTSSALREAGYQPNNGLDDQKLGFRWVQKHISGFGGDPTRVTYLGSSAGGAAGFHHLQANEPLFSQLVALGGSPLIQPIPINVAEIAYGIAIGALGLDKLPPAEQVQALLDIPAQDLRKKLDGAGFPLTAVVDEHSIKVTPTLTGLADTDALKSLFPGVGWCKSIMMGDAQLDGMIIGITALAHRTDNLATLPILHFINDIVFAQGAKATAQAWARAGPRLGTKSFLTHFNMPNPWAGPWQGHASHALDAAIVLGNFNEYLSDGQRACAEKMASDLLTFVNGQDPFPPYSGGEGGASMVYYAEVDSKEDASRVVENSSESGRRTVLEDIAGGQTEVLDKLLGAFGLLLQGPKR</sequence>
<gene>
    <name evidence="2" type="ORF">M406DRAFT_49189</name>
</gene>
<dbReference type="PANTHER" id="PTHR43142:SF11">
    <property type="entry name" value="CARBOXYLIC ESTER HYDROLASE"/>
    <property type="match status" value="1"/>
</dbReference>
<dbReference type="Pfam" id="PF00135">
    <property type="entry name" value="COesterase"/>
    <property type="match status" value="1"/>
</dbReference>